<dbReference type="InterPro" id="IPR013767">
    <property type="entry name" value="PAS_fold"/>
</dbReference>
<dbReference type="CDD" id="cd07041">
    <property type="entry name" value="STAS_RsbR_RsbS_like"/>
    <property type="match status" value="1"/>
</dbReference>
<feature type="domain" description="PAS" evidence="2">
    <location>
        <begin position="241"/>
        <end position="286"/>
    </location>
</feature>
<dbReference type="InterPro" id="IPR000014">
    <property type="entry name" value="PAS"/>
</dbReference>
<dbReference type="Pfam" id="PF00989">
    <property type="entry name" value="PAS"/>
    <property type="match status" value="1"/>
</dbReference>
<name>A0A6N7Q101_9BACT</name>
<dbReference type="Gene3D" id="3.30.450.20">
    <property type="entry name" value="PAS domain"/>
    <property type="match status" value="2"/>
</dbReference>
<dbReference type="PANTHER" id="PTHR33745">
    <property type="entry name" value="RSBT ANTAGONIST PROTEIN RSBS-RELATED"/>
    <property type="match status" value="1"/>
</dbReference>
<sequence>MNDGRLSDAALGVFPEPIAIVDGALVVQKANAAWSTTFAEAPLAEPAVAAALAKVLSGETTRAEVTLEIRAAAYAVTIVPVPDGDSRAALVHARALSAPAREPPPPPRSRDERIPATLLRRILDRLPVTVSLVDAEGKSIFSNETRARLLGAAAEQELESGTRALLIDPADAEFAREVEARVLATGTEEIITSDVPTALGMRSMFFHLVPVEGEGPEERLVLCVGQDVTEQLRAERDLREEREFIRQVIDSDPNLIFVKDDHGTFLLANKAFADILGKTVDEIVGQHERDLHDDVSTGGFLSVDRHVLATLEEHTVDELVHWHTGEDHWYQTTKRPLVRPNGEVHVLGCSVDITTRLEVQRKLEEAAHEVERRAVEAFRQAEAKAALVDELDQKLGIIEAQHQEILTLSAPLLEVAEGVLAVPIVGAMTQTRAEEIMHRLLGTIVERQVASVVLDLTGLETIETHTADHLMSIVRAIRLLGADAIISGIRPAVAQTIVELGIDLSGFVTKRTLRAAIFSREAARSAASPRRR</sequence>
<protein>
    <submittedName>
        <fullName evidence="4">PAS domain-containing protein</fullName>
    </submittedName>
</protein>
<dbReference type="Pfam" id="PF08448">
    <property type="entry name" value="PAS_4"/>
    <property type="match status" value="1"/>
</dbReference>
<dbReference type="EMBL" id="WJIE01000023">
    <property type="protein sequence ID" value="MRG97963.1"/>
    <property type="molecule type" value="Genomic_DNA"/>
</dbReference>
<feature type="domain" description="STAS" evidence="3">
    <location>
        <begin position="409"/>
        <end position="520"/>
    </location>
</feature>
<feature type="domain" description="PAS" evidence="2">
    <location>
        <begin position="115"/>
        <end position="186"/>
    </location>
</feature>
<dbReference type="PANTHER" id="PTHR33745:SF3">
    <property type="entry name" value="RSBT CO-ANTAGONIST PROTEIN RSBRC"/>
    <property type="match status" value="1"/>
</dbReference>
<evidence type="ECO:0000313" key="4">
    <source>
        <dbReference type="EMBL" id="MRG97963.1"/>
    </source>
</evidence>
<keyword evidence="1" id="KW-0597">Phosphoprotein</keyword>
<dbReference type="AlphaFoldDB" id="A0A6N7Q101"/>
<dbReference type="OrthoDB" id="5502487at2"/>
<evidence type="ECO:0000259" key="3">
    <source>
        <dbReference type="PROSITE" id="PS50801"/>
    </source>
</evidence>
<dbReference type="InterPro" id="IPR035965">
    <property type="entry name" value="PAS-like_dom_sf"/>
</dbReference>
<keyword evidence="5" id="KW-1185">Reference proteome</keyword>
<evidence type="ECO:0000259" key="2">
    <source>
        <dbReference type="PROSITE" id="PS50112"/>
    </source>
</evidence>
<evidence type="ECO:0000256" key="1">
    <source>
        <dbReference type="ARBA" id="ARBA00022553"/>
    </source>
</evidence>
<dbReference type="SUPFAM" id="SSF52091">
    <property type="entry name" value="SpoIIaa-like"/>
    <property type="match status" value="1"/>
</dbReference>
<accession>A0A6N7Q101</accession>
<dbReference type="SUPFAM" id="SSF55785">
    <property type="entry name" value="PYP-like sensor domain (PAS domain)"/>
    <property type="match status" value="2"/>
</dbReference>
<dbReference type="GO" id="GO:0006355">
    <property type="term" value="P:regulation of DNA-templated transcription"/>
    <property type="evidence" value="ECO:0007669"/>
    <property type="project" value="InterPro"/>
</dbReference>
<dbReference type="InterPro" id="IPR013656">
    <property type="entry name" value="PAS_4"/>
</dbReference>
<dbReference type="PROSITE" id="PS50801">
    <property type="entry name" value="STAS"/>
    <property type="match status" value="1"/>
</dbReference>
<dbReference type="InterPro" id="IPR051932">
    <property type="entry name" value="Bact_StressResp_Reg"/>
</dbReference>
<dbReference type="Proteomes" id="UP000440224">
    <property type="component" value="Unassembled WGS sequence"/>
</dbReference>
<dbReference type="InterPro" id="IPR036513">
    <property type="entry name" value="STAS_dom_sf"/>
</dbReference>
<reference evidence="4 5" key="1">
    <citation type="submission" date="2019-10" db="EMBL/GenBank/DDBJ databases">
        <title>A soil myxobacterium in the family Polyangiaceae.</title>
        <authorList>
            <person name="Li Y."/>
            <person name="Wang J."/>
        </authorList>
    </citation>
    <scope>NUCLEOTIDE SEQUENCE [LARGE SCALE GENOMIC DNA]</scope>
    <source>
        <strain evidence="4 5">DSM 14734</strain>
    </source>
</reference>
<dbReference type="CDD" id="cd00130">
    <property type="entry name" value="PAS"/>
    <property type="match status" value="1"/>
</dbReference>
<gene>
    <name evidence="4" type="ORF">GF068_39550</name>
</gene>
<dbReference type="SMART" id="SM00091">
    <property type="entry name" value="PAS"/>
    <property type="match status" value="2"/>
</dbReference>
<dbReference type="InterPro" id="IPR002645">
    <property type="entry name" value="STAS_dom"/>
</dbReference>
<dbReference type="RefSeq" id="WP_153824733.1">
    <property type="nucleotide sequence ID" value="NZ_WJIE01000023.1"/>
</dbReference>
<evidence type="ECO:0000313" key="5">
    <source>
        <dbReference type="Proteomes" id="UP000440224"/>
    </source>
</evidence>
<organism evidence="4 5">
    <name type="scientific">Polyangium spumosum</name>
    <dbReference type="NCBI Taxonomy" id="889282"/>
    <lineage>
        <taxon>Bacteria</taxon>
        <taxon>Pseudomonadati</taxon>
        <taxon>Myxococcota</taxon>
        <taxon>Polyangia</taxon>
        <taxon>Polyangiales</taxon>
        <taxon>Polyangiaceae</taxon>
        <taxon>Polyangium</taxon>
    </lineage>
</organism>
<dbReference type="NCBIfam" id="TIGR00229">
    <property type="entry name" value="sensory_box"/>
    <property type="match status" value="2"/>
</dbReference>
<dbReference type="PROSITE" id="PS50112">
    <property type="entry name" value="PAS"/>
    <property type="match status" value="2"/>
</dbReference>
<dbReference type="Gene3D" id="3.30.750.24">
    <property type="entry name" value="STAS domain"/>
    <property type="match status" value="1"/>
</dbReference>
<dbReference type="Pfam" id="PF01740">
    <property type="entry name" value="STAS"/>
    <property type="match status" value="1"/>
</dbReference>
<comment type="caution">
    <text evidence="4">The sequence shown here is derived from an EMBL/GenBank/DDBJ whole genome shotgun (WGS) entry which is preliminary data.</text>
</comment>
<proteinExistence type="predicted"/>